<reference evidence="1 2" key="1">
    <citation type="journal article" date="2023" name="Genome Announc.">
        <title>Pan-Genome Analyses of the Genus Cohnella and Proposal of the Novel Species Cohnella silvisoli sp. nov., Isolated from Forest Soil.</title>
        <authorList>
            <person name="Wang C."/>
            <person name="Mao L."/>
            <person name="Bao G."/>
            <person name="Zhu H."/>
        </authorList>
    </citation>
    <scope>NUCLEOTIDE SEQUENCE [LARGE SCALE GENOMIC DNA]</scope>
    <source>
        <strain evidence="1 2">NL03-T5-1</strain>
    </source>
</reference>
<proteinExistence type="predicted"/>
<dbReference type="RefSeq" id="WP_232187320.1">
    <property type="nucleotide sequence ID" value="NZ_JAIOAP010000012.1"/>
</dbReference>
<keyword evidence="2" id="KW-1185">Reference proteome</keyword>
<sequence>MSNATINKCVGRTVDLIYVDTNGKFSQRRVNLFAIHNGKARVYDVSKRGFRTLVVDRILAVQAV</sequence>
<comment type="caution">
    <text evidence="1">The sequence shown here is derived from an EMBL/GenBank/DDBJ whole genome shotgun (WGS) entry which is preliminary data.</text>
</comment>
<dbReference type="EMBL" id="JASKHM010000014">
    <property type="protein sequence ID" value="MEQ4485247.1"/>
    <property type="molecule type" value="Genomic_DNA"/>
</dbReference>
<protein>
    <recommendedName>
        <fullName evidence="3">WYL domain-containing protein</fullName>
    </recommendedName>
</protein>
<evidence type="ECO:0000313" key="2">
    <source>
        <dbReference type="Proteomes" id="UP001493487"/>
    </source>
</evidence>
<dbReference type="Proteomes" id="UP001493487">
    <property type="component" value="Unassembled WGS sequence"/>
</dbReference>
<name>A0ABV1KZ00_9BACL</name>
<organism evidence="1 2">
    <name type="scientific">Cohnella silvisoli</name>
    <dbReference type="NCBI Taxonomy" id="2873699"/>
    <lineage>
        <taxon>Bacteria</taxon>
        <taxon>Bacillati</taxon>
        <taxon>Bacillota</taxon>
        <taxon>Bacilli</taxon>
        <taxon>Bacillales</taxon>
        <taxon>Paenibacillaceae</taxon>
        <taxon>Cohnella</taxon>
    </lineage>
</organism>
<evidence type="ECO:0008006" key="3">
    <source>
        <dbReference type="Google" id="ProtNLM"/>
    </source>
</evidence>
<accession>A0ABV1KZ00</accession>
<gene>
    <name evidence="1" type="ORF">QJS35_22930</name>
</gene>
<evidence type="ECO:0000313" key="1">
    <source>
        <dbReference type="EMBL" id="MEQ4485247.1"/>
    </source>
</evidence>